<evidence type="ECO:0000313" key="1">
    <source>
        <dbReference type="EMBL" id="CAG8284395.1"/>
    </source>
</evidence>
<dbReference type="GO" id="GO:0004029">
    <property type="term" value="F:aldehyde dehydrogenase (NAD+) activity"/>
    <property type="evidence" value="ECO:0007669"/>
    <property type="project" value="TreeGrafter"/>
</dbReference>
<dbReference type="PANTHER" id="PTHR48079:SF8">
    <property type="entry name" value="NAD(P)-BINDING DOMAIN-CONTAINING PROTEIN"/>
    <property type="match status" value="1"/>
</dbReference>
<name>A0A9W4IEF2_9EURO</name>
<dbReference type="OrthoDB" id="2130169at2759"/>
<keyword evidence="2" id="KW-1185">Reference proteome</keyword>
<protein>
    <recommendedName>
        <fullName evidence="3">NAD-dependent epimerase/dehydratase domain-containing protein</fullName>
    </recommendedName>
</protein>
<reference evidence="1" key="1">
    <citation type="submission" date="2021-07" db="EMBL/GenBank/DDBJ databases">
        <authorList>
            <person name="Branca A.L. A."/>
        </authorList>
    </citation>
    <scope>NUCLEOTIDE SEQUENCE</scope>
</reference>
<evidence type="ECO:0008006" key="3">
    <source>
        <dbReference type="Google" id="ProtNLM"/>
    </source>
</evidence>
<accession>A0A9W4IEF2</accession>
<dbReference type="PANTHER" id="PTHR48079">
    <property type="entry name" value="PROTEIN YEEZ"/>
    <property type="match status" value="1"/>
</dbReference>
<dbReference type="EMBL" id="CAJVPG010000055">
    <property type="protein sequence ID" value="CAG8284395.1"/>
    <property type="molecule type" value="Genomic_DNA"/>
</dbReference>
<dbReference type="InterPro" id="IPR051783">
    <property type="entry name" value="NAD(P)-dependent_oxidoreduct"/>
</dbReference>
<organism evidence="1 2">
    <name type="scientific">Penicillium salamii</name>
    <dbReference type="NCBI Taxonomy" id="1612424"/>
    <lineage>
        <taxon>Eukaryota</taxon>
        <taxon>Fungi</taxon>
        <taxon>Dikarya</taxon>
        <taxon>Ascomycota</taxon>
        <taxon>Pezizomycotina</taxon>
        <taxon>Eurotiomycetes</taxon>
        <taxon>Eurotiomycetidae</taxon>
        <taxon>Eurotiales</taxon>
        <taxon>Aspergillaceae</taxon>
        <taxon>Penicillium</taxon>
    </lineage>
</organism>
<evidence type="ECO:0000313" key="2">
    <source>
        <dbReference type="Proteomes" id="UP001152649"/>
    </source>
</evidence>
<proteinExistence type="predicted"/>
<dbReference type="InterPro" id="IPR036291">
    <property type="entry name" value="NAD(P)-bd_dom_sf"/>
</dbReference>
<dbReference type="AlphaFoldDB" id="A0A9W4IEF2"/>
<dbReference type="GO" id="GO:0005737">
    <property type="term" value="C:cytoplasm"/>
    <property type="evidence" value="ECO:0007669"/>
    <property type="project" value="TreeGrafter"/>
</dbReference>
<comment type="caution">
    <text evidence="1">The sequence shown here is derived from an EMBL/GenBank/DDBJ whole genome shotgun (WGS) entry which is preliminary data.</text>
</comment>
<gene>
    <name evidence="1" type="ORF">PSALAMII_LOCUS1486</name>
</gene>
<dbReference type="Proteomes" id="UP001152649">
    <property type="component" value="Unassembled WGS sequence"/>
</dbReference>
<dbReference type="Gene3D" id="3.40.50.720">
    <property type="entry name" value="NAD(P)-binding Rossmann-like Domain"/>
    <property type="match status" value="2"/>
</dbReference>
<sequence>MSNIFITGVTGFIGGDVLYGLTQTLAASKIVALVRNQSQAAAVTGRFPTVTPLLGDLDSSVEIRQAASQADVVLPWIQIAGASMLAGSEVQSKTFGQPGSRVYNDLQGISEIHDIIGNSPKRVVDHLVRGLSSSNPNARTAIIYGPLIYGKGRGPVNQRSIQIPHLAQASLKAGRGLHVGRGLNTWNTIHIADLTNLFVKLACEASKSKNQQLWNENGVYFAESGKIAFGDIAKKISTFAHSQGFMKSPEVAEIDATTADRLTPHGSVIWGTNAQYQAIRARELLGWFPQAHGIDEEIPRVVSSEAASYQARPAEKLV</sequence>
<dbReference type="SUPFAM" id="SSF51735">
    <property type="entry name" value="NAD(P)-binding Rossmann-fold domains"/>
    <property type="match status" value="1"/>
</dbReference>